<feature type="compositionally biased region" description="Basic and acidic residues" evidence="1">
    <location>
        <begin position="52"/>
        <end position="62"/>
    </location>
</feature>
<gene>
    <name evidence="2" type="ORF">TRITD_5Bv1G000650</name>
</gene>
<evidence type="ECO:0000313" key="3">
    <source>
        <dbReference type="Proteomes" id="UP000324705"/>
    </source>
</evidence>
<dbReference type="EMBL" id="LT934120">
    <property type="protein sequence ID" value="VAI26223.1"/>
    <property type="molecule type" value="Genomic_DNA"/>
</dbReference>
<accession>A0A9R0WXI4</accession>
<dbReference type="Gramene" id="TRITD5Bv1G000650.1">
    <property type="protein sequence ID" value="TRITD5Bv1G000650.1"/>
    <property type="gene ID" value="TRITD5Bv1G000650"/>
</dbReference>
<feature type="region of interest" description="Disordered" evidence="1">
    <location>
        <begin position="52"/>
        <end position="97"/>
    </location>
</feature>
<evidence type="ECO:0000313" key="2">
    <source>
        <dbReference type="EMBL" id="VAI26223.1"/>
    </source>
</evidence>
<reference evidence="2 3" key="1">
    <citation type="submission" date="2017-09" db="EMBL/GenBank/DDBJ databases">
        <authorList>
            <consortium name="International Durum Wheat Genome Sequencing Consortium (IDWGSC)"/>
            <person name="Milanesi L."/>
        </authorList>
    </citation>
    <scope>NUCLEOTIDE SEQUENCE [LARGE SCALE GENOMIC DNA]</scope>
    <source>
        <strain evidence="3">cv. Svevo</strain>
    </source>
</reference>
<feature type="region of interest" description="Disordered" evidence="1">
    <location>
        <begin position="1"/>
        <end position="29"/>
    </location>
</feature>
<name>A0A9R0WXI4_TRITD</name>
<keyword evidence="3" id="KW-1185">Reference proteome</keyword>
<dbReference type="Proteomes" id="UP000324705">
    <property type="component" value="Chromosome 5B"/>
</dbReference>
<organism evidence="2 3">
    <name type="scientific">Triticum turgidum subsp. durum</name>
    <name type="common">Durum wheat</name>
    <name type="synonym">Triticum durum</name>
    <dbReference type="NCBI Taxonomy" id="4567"/>
    <lineage>
        <taxon>Eukaryota</taxon>
        <taxon>Viridiplantae</taxon>
        <taxon>Streptophyta</taxon>
        <taxon>Embryophyta</taxon>
        <taxon>Tracheophyta</taxon>
        <taxon>Spermatophyta</taxon>
        <taxon>Magnoliopsida</taxon>
        <taxon>Liliopsida</taxon>
        <taxon>Poales</taxon>
        <taxon>Poaceae</taxon>
        <taxon>BOP clade</taxon>
        <taxon>Pooideae</taxon>
        <taxon>Triticodae</taxon>
        <taxon>Triticeae</taxon>
        <taxon>Triticinae</taxon>
        <taxon>Triticum</taxon>
    </lineage>
</organism>
<dbReference type="AlphaFoldDB" id="A0A9R0WXI4"/>
<proteinExistence type="predicted"/>
<feature type="region of interest" description="Disordered" evidence="1">
    <location>
        <begin position="117"/>
        <end position="154"/>
    </location>
</feature>
<sequence length="174" mass="18565">MAATRGGARQGRDSGRVTRSQGMRRAGHSGAVAVVSVMATTGATDAVWHVRGHGEPEREWPRGHRRKAEGSGMGTHRSGHVPRGQSEELNGYPCNGHGGRRFSAMAKYLTRANERGNWGKARGDHSGVNGTVGEDRGAQGGADRTTMSRWPKVEKDGNNVDLGVLDLISLAQTK</sequence>
<evidence type="ECO:0000256" key="1">
    <source>
        <dbReference type="SAM" id="MobiDB-lite"/>
    </source>
</evidence>
<protein>
    <submittedName>
        <fullName evidence="2">Uncharacterized protein</fullName>
    </submittedName>
</protein>